<reference evidence="1 2" key="1">
    <citation type="submission" date="2024-10" db="EMBL/GenBank/DDBJ databases">
        <title>The Natural Products Discovery Center: Release of the First 8490 Sequenced Strains for Exploring Actinobacteria Biosynthetic Diversity.</title>
        <authorList>
            <person name="Kalkreuter E."/>
            <person name="Kautsar S.A."/>
            <person name="Yang D."/>
            <person name="Bader C.D."/>
            <person name="Teijaro C.N."/>
            <person name="Fluegel L."/>
            <person name="Davis C.M."/>
            <person name="Simpson J.R."/>
            <person name="Lauterbach L."/>
            <person name="Steele A.D."/>
            <person name="Gui C."/>
            <person name="Meng S."/>
            <person name="Li G."/>
            <person name="Viehrig K."/>
            <person name="Ye F."/>
            <person name="Su P."/>
            <person name="Kiefer A.F."/>
            <person name="Nichols A."/>
            <person name="Cepeda A.J."/>
            <person name="Yan W."/>
            <person name="Fan B."/>
            <person name="Jiang Y."/>
            <person name="Adhikari A."/>
            <person name="Zheng C.-J."/>
            <person name="Schuster L."/>
            <person name="Cowan T.M."/>
            <person name="Smanski M.J."/>
            <person name="Chevrette M.G."/>
            <person name="De Carvalho L.P.S."/>
            <person name="Shen B."/>
        </authorList>
    </citation>
    <scope>NUCLEOTIDE SEQUENCE [LARGE SCALE GENOMIC DNA]</scope>
    <source>
        <strain evidence="1 2">NPDC021253</strain>
    </source>
</reference>
<organism evidence="1 2">
    <name type="scientific">Micromonospora rubida</name>
    <dbReference type="NCBI Taxonomy" id="2697657"/>
    <lineage>
        <taxon>Bacteria</taxon>
        <taxon>Bacillati</taxon>
        <taxon>Actinomycetota</taxon>
        <taxon>Actinomycetes</taxon>
        <taxon>Micromonosporales</taxon>
        <taxon>Micromonosporaceae</taxon>
        <taxon>Micromonospora</taxon>
    </lineage>
</organism>
<protein>
    <submittedName>
        <fullName evidence="1">DUF6313 family protein</fullName>
    </submittedName>
</protein>
<dbReference type="InterPro" id="IPR046280">
    <property type="entry name" value="DUF6313"/>
</dbReference>
<dbReference type="Pfam" id="PF19832">
    <property type="entry name" value="DUF6313"/>
    <property type="match status" value="1"/>
</dbReference>
<keyword evidence="2" id="KW-1185">Reference proteome</keyword>
<sequence length="106" mass="11762">MPDLIPRLQDLVFTKGDIAVREGFAASFVKLHGDDWRQAQDHWERIVAQVLDSTAVDKNASGSEAIRQAVLGTVAVLDQPPMRDRCPICVSPGVGSRPRRRERSRA</sequence>
<accession>A0ABW7SMN5</accession>
<dbReference type="RefSeq" id="WP_396681738.1">
    <property type="nucleotide sequence ID" value="NZ_JBIRPU010000014.1"/>
</dbReference>
<dbReference type="Proteomes" id="UP001611075">
    <property type="component" value="Unassembled WGS sequence"/>
</dbReference>
<name>A0ABW7SMN5_9ACTN</name>
<dbReference type="EMBL" id="JBIRPU010000014">
    <property type="protein sequence ID" value="MFI0794954.1"/>
    <property type="molecule type" value="Genomic_DNA"/>
</dbReference>
<gene>
    <name evidence="1" type="ORF">ACH4OY_20035</name>
</gene>
<evidence type="ECO:0000313" key="2">
    <source>
        <dbReference type="Proteomes" id="UP001611075"/>
    </source>
</evidence>
<comment type="caution">
    <text evidence="1">The sequence shown here is derived from an EMBL/GenBank/DDBJ whole genome shotgun (WGS) entry which is preliminary data.</text>
</comment>
<proteinExistence type="predicted"/>
<evidence type="ECO:0000313" key="1">
    <source>
        <dbReference type="EMBL" id="MFI0794954.1"/>
    </source>
</evidence>